<protein>
    <submittedName>
        <fullName evidence="8">Permease</fullName>
    </submittedName>
</protein>
<evidence type="ECO:0000313" key="9">
    <source>
        <dbReference type="Proteomes" id="UP000678016"/>
    </source>
</evidence>
<gene>
    <name evidence="8" type="ORF">KGD83_08825</name>
</gene>
<sequence length="296" mass="31196">MSENWIETIKTFGTIAIELVLLFFAVAFLVALLQRRLGEERLQRWLAGGKLTAPLKGAVLGALTPFCSCSTLPMLMGMLKVGAPFRAAAAFLLASPLLNPIILGITWILFSWQVMVGYFLVVFVSTILLALLLEALGMEKYVRRVKVSAEGHSDAPWQGLKAEARPAWDQAVSFFKPLAIPMLIGVSIGAFIYGVVPETFLASVAGPDNLFAVPVAALIGIPLYIRTEAALPIGLALQAAGMGLGPVFALIIGGAGASVPELAMLAAIFKPRLVGAYVACVLVVAIAGGLLIPLVA</sequence>
<proteinExistence type="inferred from homology"/>
<comment type="subcellular location">
    <subcellularLocation>
        <location evidence="1">Cell membrane</location>
        <topology evidence="1">Multi-pass membrane protein</topology>
    </subcellularLocation>
</comment>
<comment type="similarity">
    <text evidence="2">Belongs to the UPF0718 family.</text>
</comment>
<feature type="transmembrane region" description="Helical" evidence="7">
    <location>
        <begin position="116"/>
        <end position="136"/>
    </location>
</feature>
<evidence type="ECO:0000256" key="4">
    <source>
        <dbReference type="ARBA" id="ARBA00022692"/>
    </source>
</evidence>
<keyword evidence="9" id="KW-1185">Reference proteome</keyword>
<feature type="transmembrane region" description="Helical" evidence="7">
    <location>
        <begin position="208"/>
        <end position="225"/>
    </location>
</feature>
<dbReference type="Proteomes" id="UP000678016">
    <property type="component" value="Chromosome"/>
</dbReference>
<keyword evidence="6 7" id="KW-0472">Membrane</keyword>
<evidence type="ECO:0000313" key="8">
    <source>
        <dbReference type="EMBL" id="QUX30592.1"/>
    </source>
</evidence>
<organism evidence="8 9">
    <name type="scientific">Nocardiopsis akebiae</name>
    <dbReference type="NCBI Taxonomy" id="2831968"/>
    <lineage>
        <taxon>Bacteria</taxon>
        <taxon>Bacillati</taxon>
        <taxon>Actinomycetota</taxon>
        <taxon>Actinomycetes</taxon>
        <taxon>Streptosporangiales</taxon>
        <taxon>Nocardiopsidaceae</taxon>
        <taxon>Nocardiopsis</taxon>
    </lineage>
</organism>
<keyword evidence="3" id="KW-1003">Cell membrane</keyword>
<dbReference type="PANTHER" id="PTHR42775">
    <property type="entry name" value="PERMEASE RV2963-RELATED"/>
    <property type="match status" value="1"/>
</dbReference>
<evidence type="ECO:0000256" key="1">
    <source>
        <dbReference type="ARBA" id="ARBA00004651"/>
    </source>
</evidence>
<evidence type="ECO:0000256" key="5">
    <source>
        <dbReference type="ARBA" id="ARBA00022989"/>
    </source>
</evidence>
<evidence type="ECO:0000256" key="7">
    <source>
        <dbReference type="SAM" id="Phobius"/>
    </source>
</evidence>
<feature type="transmembrane region" description="Helical" evidence="7">
    <location>
        <begin position="12"/>
        <end position="33"/>
    </location>
</feature>
<dbReference type="InterPro" id="IPR053166">
    <property type="entry name" value="UPF0718_permease"/>
</dbReference>
<dbReference type="PANTHER" id="PTHR42775:SF2">
    <property type="entry name" value="PERMEASE"/>
    <property type="match status" value="1"/>
</dbReference>
<feature type="transmembrane region" description="Helical" evidence="7">
    <location>
        <begin position="274"/>
        <end position="295"/>
    </location>
</feature>
<feature type="transmembrane region" description="Helical" evidence="7">
    <location>
        <begin position="53"/>
        <end position="75"/>
    </location>
</feature>
<feature type="transmembrane region" description="Helical" evidence="7">
    <location>
        <begin position="87"/>
        <end position="110"/>
    </location>
</feature>
<name>A0ABX8CAZ2_9ACTN</name>
<dbReference type="RefSeq" id="WP_212643343.1">
    <property type="nucleotide sequence ID" value="NZ_CP074132.1"/>
</dbReference>
<dbReference type="InterPro" id="IPR005524">
    <property type="entry name" value="DUF318"/>
</dbReference>
<keyword evidence="4 7" id="KW-0812">Transmembrane</keyword>
<evidence type="ECO:0000256" key="2">
    <source>
        <dbReference type="ARBA" id="ARBA00006386"/>
    </source>
</evidence>
<evidence type="ECO:0000256" key="3">
    <source>
        <dbReference type="ARBA" id="ARBA00022475"/>
    </source>
</evidence>
<evidence type="ECO:0000256" key="6">
    <source>
        <dbReference type="ARBA" id="ARBA00023136"/>
    </source>
</evidence>
<accession>A0ABX8CAZ2</accession>
<dbReference type="Pfam" id="PF03773">
    <property type="entry name" value="ArsP_1"/>
    <property type="match status" value="1"/>
</dbReference>
<keyword evidence="5 7" id="KW-1133">Transmembrane helix</keyword>
<reference evidence="9" key="1">
    <citation type="submission" date="2021-05" db="EMBL/GenBank/DDBJ databases">
        <title>Direct Submission.</title>
        <authorList>
            <person name="Li K."/>
            <person name="Gao J."/>
        </authorList>
    </citation>
    <scope>NUCLEOTIDE SEQUENCE [LARGE SCALE GENOMIC DNA]</scope>
    <source>
        <strain evidence="9">HDS12</strain>
    </source>
</reference>
<dbReference type="EMBL" id="CP074132">
    <property type="protein sequence ID" value="QUX30592.1"/>
    <property type="molecule type" value="Genomic_DNA"/>
</dbReference>
<feature type="transmembrane region" description="Helical" evidence="7">
    <location>
        <begin position="178"/>
        <end position="196"/>
    </location>
</feature>